<dbReference type="VEuPathDB" id="MicrosporidiaDB:H312_00233"/>
<reference evidence="4" key="1">
    <citation type="submission" date="2013-02" db="EMBL/GenBank/DDBJ databases">
        <authorList>
            <consortium name="The Broad Institute Genome Sequencing Platform"/>
            <person name="Cuomo C."/>
            <person name="Becnel J."/>
            <person name="Sanscrainte N."/>
            <person name="Walker B."/>
            <person name="Young S.K."/>
            <person name="Zeng Q."/>
            <person name="Gargeya S."/>
            <person name="Fitzgerald M."/>
            <person name="Haas B."/>
            <person name="Abouelleil A."/>
            <person name="Alvarado L."/>
            <person name="Arachchi H.M."/>
            <person name="Berlin A.M."/>
            <person name="Chapman S.B."/>
            <person name="Dewar J."/>
            <person name="Goldberg J."/>
            <person name="Griggs A."/>
            <person name="Gujja S."/>
            <person name="Hansen M."/>
            <person name="Howarth C."/>
            <person name="Imamovic A."/>
            <person name="Larimer J."/>
            <person name="McCowan C."/>
            <person name="Murphy C."/>
            <person name="Neiman D."/>
            <person name="Pearson M."/>
            <person name="Priest M."/>
            <person name="Roberts A."/>
            <person name="Saif S."/>
            <person name="Shea T."/>
            <person name="Sisk P."/>
            <person name="Sykes S."/>
            <person name="Wortman J."/>
            <person name="Nusbaum C."/>
            <person name="Birren B."/>
        </authorList>
    </citation>
    <scope>NUCLEOTIDE SEQUENCE [LARGE SCALE GENOMIC DNA]</scope>
    <source>
        <strain evidence="4">PRA339</strain>
    </source>
</reference>
<name>A0A059F4T5_9MICR</name>
<organism evidence="3 4">
    <name type="scientific">Anncaliia algerae PRA339</name>
    <dbReference type="NCBI Taxonomy" id="1288291"/>
    <lineage>
        <taxon>Eukaryota</taxon>
        <taxon>Fungi</taxon>
        <taxon>Fungi incertae sedis</taxon>
        <taxon>Microsporidia</taxon>
        <taxon>Tubulinosematoidea</taxon>
        <taxon>Tubulinosematidae</taxon>
        <taxon>Anncaliia</taxon>
    </lineage>
</organism>
<feature type="coiled-coil region" evidence="1">
    <location>
        <begin position="148"/>
        <end position="175"/>
    </location>
</feature>
<dbReference type="InterPro" id="IPR031547">
    <property type="entry name" value="DUF5089"/>
</dbReference>
<dbReference type="Proteomes" id="UP000030655">
    <property type="component" value="Unassembled WGS sequence"/>
</dbReference>
<dbReference type="SUPFAM" id="SSF58038">
    <property type="entry name" value="SNARE fusion complex"/>
    <property type="match status" value="1"/>
</dbReference>
<feature type="region of interest" description="Disordered" evidence="2">
    <location>
        <begin position="47"/>
        <end position="88"/>
    </location>
</feature>
<dbReference type="EMBL" id="KK365131">
    <property type="protein sequence ID" value="KCZ82210.1"/>
    <property type="molecule type" value="Genomic_DNA"/>
</dbReference>
<dbReference type="HOGENOM" id="CLU_108611_0_0_1"/>
<dbReference type="AlphaFoldDB" id="A0A059F4T5"/>
<gene>
    <name evidence="3" type="ORF">H312_00233</name>
</gene>
<evidence type="ECO:0000313" key="4">
    <source>
        <dbReference type="Proteomes" id="UP000030655"/>
    </source>
</evidence>
<evidence type="ECO:0000256" key="2">
    <source>
        <dbReference type="SAM" id="MobiDB-lite"/>
    </source>
</evidence>
<protein>
    <recommendedName>
        <fullName evidence="5">t-SNARE coiled-coil homology domain-containing protein</fullName>
    </recommendedName>
</protein>
<dbReference type="OrthoDB" id="2192459at2759"/>
<evidence type="ECO:0000313" key="3">
    <source>
        <dbReference type="EMBL" id="KCZ82210.1"/>
    </source>
</evidence>
<accession>A0A059F4T5</accession>
<dbReference type="Pfam" id="PF17002">
    <property type="entry name" value="DUF5089"/>
    <property type="match status" value="1"/>
</dbReference>
<proteinExistence type="predicted"/>
<sequence>MQLQQQQQKTKNKEHTQDEIDLEIQEHIKKVEQENFDIVVHQREKLKEAHKKQKQTTQDLLKQGEQLSNISKTAGRIYKKSKEGEKTTEDIKREGRFFKFPKIFTKIKEIFKPKDKVLENINKKKEKKSEYKPSELDSKTGATTDDNLKLLLGDLRQMRKEAEFQNKEINKQKVDINHISKVSKESEHIMSKTTQELRKI</sequence>
<reference evidence="3 4" key="2">
    <citation type="submission" date="2014-03" db="EMBL/GenBank/DDBJ databases">
        <title>The Genome Sequence of Anncaliia algerae insect isolate PRA339.</title>
        <authorList>
            <consortium name="The Broad Institute Genome Sequencing Platform"/>
            <consortium name="The Broad Institute Genome Sequencing Center for Infectious Disease"/>
            <person name="Cuomo C."/>
            <person name="Becnel J."/>
            <person name="Sanscrainte N."/>
            <person name="Walker B."/>
            <person name="Young S.K."/>
            <person name="Zeng Q."/>
            <person name="Gargeya S."/>
            <person name="Fitzgerald M."/>
            <person name="Haas B."/>
            <person name="Abouelleil A."/>
            <person name="Alvarado L."/>
            <person name="Arachchi H.M."/>
            <person name="Berlin A.M."/>
            <person name="Chapman S.B."/>
            <person name="Dewar J."/>
            <person name="Goldberg J."/>
            <person name="Griggs A."/>
            <person name="Gujja S."/>
            <person name="Hansen M."/>
            <person name="Howarth C."/>
            <person name="Imamovic A."/>
            <person name="Larimer J."/>
            <person name="McCowan C."/>
            <person name="Murphy C."/>
            <person name="Neiman D."/>
            <person name="Pearson M."/>
            <person name="Priest M."/>
            <person name="Roberts A."/>
            <person name="Saif S."/>
            <person name="Shea T."/>
            <person name="Sisk P."/>
            <person name="Sykes S."/>
            <person name="Wortman J."/>
            <person name="Nusbaum C."/>
            <person name="Birren B."/>
        </authorList>
    </citation>
    <scope>NUCLEOTIDE SEQUENCE [LARGE SCALE GENOMIC DNA]</scope>
    <source>
        <strain evidence="3 4">PRA339</strain>
    </source>
</reference>
<evidence type="ECO:0000256" key="1">
    <source>
        <dbReference type="SAM" id="Coils"/>
    </source>
</evidence>
<keyword evidence="1" id="KW-0175">Coiled coil</keyword>
<keyword evidence="4" id="KW-1185">Reference proteome</keyword>
<evidence type="ECO:0008006" key="5">
    <source>
        <dbReference type="Google" id="ProtNLM"/>
    </source>
</evidence>